<organism evidence="9 10">
    <name type="scientific">Methylophilus glucosoxydans</name>
    <dbReference type="NCBI Taxonomy" id="752553"/>
    <lineage>
        <taxon>Bacteria</taxon>
        <taxon>Pseudomonadati</taxon>
        <taxon>Pseudomonadota</taxon>
        <taxon>Betaproteobacteria</taxon>
        <taxon>Nitrosomonadales</taxon>
        <taxon>Methylophilaceae</taxon>
        <taxon>Methylophilus</taxon>
    </lineage>
</organism>
<protein>
    <submittedName>
        <fullName evidence="9">Efflux RND transporter periplasmic adaptor subunit</fullName>
    </submittedName>
</protein>
<comment type="similarity">
    <text evidence="2">Belongs to the membrane fusion protein (MFP) (TC 8.A.1) family.</text>
</comment>
<keyword evidence="3" id="KW-0175">Coiled coil</keyword>
<dbReference type="EMBL" id="JBHTJW010000001">
    <property type="protein sequence ID" value="MFD0928484.1"/>
    <property type="molecule type" value="Genomic_DNA"/>
</dbReference>
<dbReference type="InterPro" id="IPR058624">
    <property type="entry name" value="MdtA-like_HH"/>
</dbReference>
<feature type="coiled-coil region" evidence="3">
    <location>
        <begin position="108"/>
        <end position="173"/>
    </location>
</feature>
<feature type="domain" description="Multidrug resistance protein MdtA-like beta-barrel" evidence="7">
    <location>
        <begin position="214"/>
        <end position="304"/>
    </location>
</feature>
<dbReference type="Gene3D" id="1.10.287.470">
    <property type="entry name" value="Helix hairpin bin"/>
    <property type="match status" value="1"/>
</dbReference>
<gene>
    <name evidence="9" type="ORF">ACFQ1T_01700</name>
</gene>
<dbReference type="InterPro" id="IPR058627">
    <property type="entry name" value="MdtA-like_C"/>
</dbReference>
<dbReference type="SUPFAM" id="SSF111369">
    <property type="entry name" value="HlyD-like secretion proteins"/>
    <property type="match status" value="1"/>
</dbReference>
<evidence type="ECO:0000256" key="1">
    <source>
        <dbReference type="ARBA" id="ARBA00004196"/>
    </source>
</evidence>
<dbReference type="Pfam" id="PF25917">
    <property type="entry name" value="BSH_RND"/>
    <property type="match status" value="1"/>
</dbReference>
<proteinExistence type="inferred from homology"/>
<dbReference type="NCBIfam" id="TIGR01730">
    <property type="entry name" value="RND_mfp"/>
    <property type="match status" value="1"/>
</dbReference>
<evidence type="ECO:0000313" key="10">
    <source>
        <dbReference type="Proteomes" id="UP001597106"/>
    </source>
</evidence>
<dbReference type="Pfam" id="PF25967">
    <property type="entry name" value="RND-MFP_C"/>
    <property type="match status" value="1"/>
</dbReference>
<dbReference type="Gene3D" id="2.40.30.170">
    <property type="match status" value="1"/>
</dbReference>
<dbReference type="Pfam" id="PF25944">
    <property type="entry name" value="Beta-barrel_RND"/>
    <property type="match status" value="1"/>
</dbReference>
<dbReference type="RefSeq" id="WP_379073516.1">
    <property type="nucleotide sequence ID" value="NZ_JBHTJW010000001.1"/>
</dbReference>
<reference evidence="10" key="1">
    <citation type="journal article" date="2019" name="Int. J. Syst. Evol. Microbiol.">
        <title>The Global Catalogue of Microorganisms (GCM) 10K type strain sequencing project: providing services to taxonomists for standard genome sequencing and annotation.</title>
        <authorList>
            <consortium name="The Broad Institute Genomics Platform"/>
            <consortium name="The Broad Institute Genome Sequencing Center for Infectious Disease"/>
            <person name="Wu L."/>
            <person name="Ma J."/>
        </authorList>
    </citation>
    <scope>NUCLEOTIDE SEQUENCE [LARGE SCALE GENOMIC DNA]</scope>
    <source>
        <strain evidence="10">CCUG 59685</strain>
    </source>
</reference>
<feature type="signal peptide" evidence="4">
    <location>
        <begin position="1"/>
        <end position="31"/>
    </location>
</feature>
<evidence type="ECO:0000259" key="7">
    <source>
        <dbReference type="Pfam" id="PF25944"/>
    </source>
</evidence>
<feature type="domain" description="Multidrug resistance protein MdtA-like C-terminal permuted SH3" evidence="8">
    <location>
        <begin position="309"/>
        <end position="370"/>
    </location>
</feature>
<sequence>MKPPLQTMRLATAFPVLLALCELLTGCHQGAAPAPAAPPPAEVEVINLQPQSVNLKTELPGRTSPFLVSEIRPQVSGILQKRLFTEGTDVKAGQQLYQIDPSTYKASLDSAQASLNKAQANLVAAKSKAERYHELASIQAVSKQDLEDAQSVLDQAQAEVDLAKAALQIAKINLAYTSVMAPISGRVAKSNITPGALVIANQETMLTNIQQLDPIYVDVTQSSADLLRLRHDWESGRLKKAGENQAEVKLVLEDGSTYALTGKLAFADITVSQSTGTVSLRAIFPNPKGVLLPGMYVRAVLEQGVAETAILVPQRSVSRDAKGDPVVYVLDKDSKVQLRNIQADKTLDGQWVVRQGLNAGDRLVVNGLQKIRPGMPVKIVSTDKSRTTKPI</sequence>
<feature type="chain" id="PRO_5046007777" evidence="4">
    <location>
        <begin position="32"/>
        <end position="391"/>
    </location>
</feature>
<dbReference type="Proteomes" id="UP001597106">
    <property type="component" value="Unassembled WGS sequence"/>
</dbReference>
<dbReference type="InterPro" id="IPR006143">
    <property type="entry name" value="RND_pump_MFP"/>
</dbReference>
<evidence type="ECO:0000313" key="9">
    <source>
        <dbReference type="EMBL" id="MFD0928484.1"/>
    </source>
</evidence>
<keyword evidence="10" id="KW-1185">Reference proteome</keyword>
<dbReference type="PANTHER" id="PTHR30158">
    <property type="entry name" value="ACRA/E-RELATED COMPONENT OF DRUG EFFLUX TRANSPORTER"/>
    <property type="match status" value="1"/>
</dbReference>
<evidence type="ECO:0000256" key="4">
    <source>
        <dbReference type="SAM" id="SignalP"/>
    </source>
</evidence>
<dbReference type="Gene3D" id="2.40.420.20">
    <property type="match status" value="1"/>
</dbReference>
<keyword evidence="4" id="KW-0732">Signal</keyword>
<evidence type="ECO:0000259" key="6">
    <source>
        <dbReference type="Pfam" id="PF25917"/>
    </source>
</evidence>
<evidence type="ECO:0000256" key="3">
    <source>
        <dbReference type="SAM" id="Coils"/>
    </source>
</evidence>
<accession>A0ABW3GIL3</accession>
<feature type="domain" description="Multidrug resistance protein MdtA-like alpha-helical hairpin" evidence="5">
    <location>
        <begin position="108"/>
        <end position="177"/>
    </location>
</feature>
<dbReference type="Gene3D" id="2.40.50.100">
    <property type="match status" value="1"/>
</dbReference>
<feature type="domain" description="Multidrug resistance protein MdtA-like barrel-sandwich hybrid" evidence="6">
    <location>
        <begin position="70"/>
        <end position="207"/>
    </location>
</feature>
<dbReference type="PANTHER" id="PTHR30158:SF3">
    <property type="entry name" value="MULTIDRUG EFFLUX PUMP SUBUNIT ACRA-RELATED"/>
    <property type="match status" value="1"/>
</dbReference>
<comment type="subcellular location">
    <subcellularLocation>
        <location evidence="1">Cell envelope</location>
    </subcellularLocation>
</comment>
<dbReference type="InterPro" id="IPR058625">
    <property type="entry name" value="MdtA-like_BSH"/>
</dbReference>
<evidence type="ECO:0000259" key="8">
    <source>
        <dbReference type="Pfam" id="PF25967"/>
    </source>
</evidence>
<dbReference type="Pfam" id="PF25876">
    <property type="entry name" value="HH_MFP_RND"/>
    <property type="match status" value="1"/>
</dbReference>
<comment type="caution">
    <text evidence="9">The sequence shown here is derived from an EMBL/GenBank/DDBJ whole genome shotgun (WGS) entry which is preliminary data.</text>
</comment>
<dbReference type="InterPro" id="IPR058626">
    <property type="entry name" value="MdtA-like_b-barrel"/>
</dbReference>
<evidence type="ECO:0000259" key="5">
    <source>
        <dbReference type="Pfam" id="PF25876"/>
    </source>
</evidence>
<name>A0ABW3GIL3_9PROT</name>
<evidence type="ECO:0000256" key="2">
    <source>
        <dbReference type="ARBA" id="ARBA00009477"/>
    </source>
</evidence>